<name>A0AA38MTG9_9AGAR</name>
<evidence type="ECO:0000256" key="3">
    <source>
        <dbReference type="ARBA" id="ARBA00022840"/>
    </source>
</evidence>
<dbReference type="Proteomes" id="UP001176059">
    <property type="component" value="Unassembled WGS sequence"/>
</dbReference>
<reference evidence="8" key="1">
    <citation type="submission" date="2022-08" db="EMBL/GenBank/DDBJ databases">
        <authorList>
            <consortium name="DOE Joint Genome Institute"/>
            <person name="Min B."/>
            <person name="Sierra-Patev S."/>
            <person name="Naranjo-Ortiz M."/>
            <person name="Looney B."/>
            <person name="Konkel Z."/>
            <person name="Slot J.C."/>
            <person name="Sakamoto Y."/>
            <person name="Steenwyk J.L."/>
            <person name="Rokas A."/>
            <person name="Carro J."/>
            <person name="Camarero S."/>
            <person name="Ferreira P."/>
            <person name="Molpeceres G."/>
            <person name="Ruiz-duenas F.J."/>
            <person name="Serrano A."/>
            <person name="Henrissat B."/>
            <person name="Drula E."/>
            <person name="Hughes K.W."/>
            <person name="Mata J.L."/>
            <person name="Ishikawa N.K."/>
            <person name="Vargas-Isla R."/>
            <person name="Ushijima S."/>
            <person name="Smith C.A."/>
            <person name="Ahrendt S."/>
            <person name="Andreopoulos W."/>
            <person name="He G."/>
            <person name="LaButti K."/>
            <person name="Lipzen A."/>
            <person name="Ng V."/>
            <person name="Riley R."/>
            <person name="Sandor L."/>
            <person name="Barry K."/>
            <person name="Martinez A.T."/>
            <person name="Xiao Y."/>
            <person name="Gibbons J.G."/>
            <person name="Terashima K."/>
            <person name="Hibbett D.S."/>
            <person name="Grigoriev I.V."/>
        </authorList>
    </citation>
    <scope>NUCLEOTIDE SEQUENCE</scope>
    <source>
        <strain evidence="8">ET3784</strain>
    </source>
</reference>
<keyword evidence="5" id="KW-0030">Aminoacyl-tRNA synthetase</keyword>
<dbReference type="GO" id="GO:0005739">
    <property type="term" value="C:mitochondrion"/>
    <property type="evidence" value="ECO:0007669"/>
    <property type="project" value="TreeGrafter"/>
</dbReference>
<dbReference type="InterPro" id="IPR012340">
    <property type="entry name" value="NA-bd_OB-fold"/>
</dbReference>
<feature type="domain" description="Aminoacyl-transfer RNA synthetases class-II family profile" evidence="7">
    <location>
        <begin position="162"/>
        <end position="663"/>
    </location>
</feature>
<keyword evidence="1" id="KW-0436">Ligase</keyword>
<comment type="caution">
    <text evidence="8">The sequence shown here is derived from an EMBL/GenBank/DDBJ whole genome shotgun (WGS) entry which is preliminary data.</text>
</comment>
<evidence type="ECO:0000313" key="8">
    <source>
        <dbReference type="EMBL" id="KAJ3731744.1"/>
    </source>
</evidence>
<dbReference type="CDD" id="cd04318">
    <property type="entry name" value="EcAsnRS_like_N"/>
    <property type="match status" value="1"/>
</dbReference>
<dbReference type="PANTHER" id="PTHR22594">
    <property type="entry name" value="ASPARTYL/LYSYL-TRNA SYNTHETASE"/>
    <property type="match status" value="1"/>
</dbReference>
<evidence type="ECO:0000256" key="2">
    <source>
        <dbReference type="ARBA" id="ARBA00022741"/>
    </source>
</evidence>
<dbReference type="PROSITE" id="PS50862">
    <property type="entry name" value="AA_TRNA_LIGASE_II"/>
    <property type="match status" value="1"/>
</dbReference>
<dbReference type="InterPro" id="IPR004364">
    <property type="entry name" value="Aa-tRNA-synt_II"/>
</dbReference>
<feature type="region of interest" description="Disordered" evidence="6">
    <location>
        <begin position="573"/>
        <end position="610"/>
    </location>
</feature>
<feature type="region of interest" description="Disordered" evidence="6">
    <location>
        <begin position="112"/>
        <end position="139"/>
    </location>
</feature>
<feature type="compositionally biased region" description="Low complexity" evidence="6">
    <location>
        <begin position="125"/>
        <end position="139"/>
    </location>
</feature>
<proteinExistence type="predicted"/>
<evidence type="ECO:0000256" key="4">
    <source>
        <dbReference type="ARBA" id="ARBA00022917"/>
    </source>
</evidence>
<dbReference type="Gene3D" id="3.30.930.10">
    <property type="entry name" value="Bira Bifunctional Protein, Domain 2"/>
    <property type="match status" value="1"/>
</dbReference>
<evidence type="ECO:0000256" key="5">
    <source>
        <dbReference type="ARBA" id="ARBA00023146"/>
    </source>
</evidence>
<sequence length="671" mass="74228">MDIRGARIHRLPRTIKELLDGQRTCRTTTITGHVRSIRRQKQRTFALIEDGSTDRGLQAVFNHADQRNTQKLKQLTFGAALRLTGSLVESRGPGQDFELVVGKDDSIEVLGKSDPSTYPLQPKNSSSSTTTAISSSSGTHSVEYLRNHLHLRLRTPAMQRTIRLRARIKENLEGYLNREHGFVYVHTPLITGIDAEGGGESFLVGVEQGRDSDKSEEEVQRSQQFFSRPAHLTVSSQLHLEAFQAALGRVYTLSPCFRAERSLTGRHLSEFWMLECEWGALGDIKSEGRFNGSTSLGSSTSFTASSSSRDLHGLCTFVEDMLRYTIINLVFPHLSSSYAAADNYSTSHSSESSEDKVLLKDEQDDELYRAAFSGIPWPRVTYIEAVGILQRESELYLQRRLQTQVDENKNFSSSSSYSPLSSSSSSLSSSSPSSSSSSSSSSETLFKFPPILGQPLQSEHEKYLSEVYFKNSPVFVLDYPRAVKPFYMRVNDDTNNASDDVDEDVNEDQQHKEEEEGDNANQRNSGSLENAEKVETVACFDLLVPHVGELVGGSVREERYEVLRRNMVEAGLITPVPSPSVDTSSSPSSSSSSALASTFPSSSSSSSFSPGKENPYEWYLGLRQYGSVPHGGFGMGFERLVVWLSVDKGVSGVGNIREAIGMPRWKGKMGM</sequence>
<dbReference type="Pfam" id="PF00152">
    <property type="entry name" value="tRNA-synt_2"/>
    <property type="match status" value="2"/>
</dbReference>
<dbReference type="AlphaFoldDB" id="A0AA38MTG9"/>
<dbReference type="SUPFAM" id="SSF55681">
    <property type="entry name" value="Class II aaRS and biotin synthetases"/>
    <property type="match status" value="1"/>
</dbReference>
<gene>
    <name evidence="8" type="ORF">DFJ43DRAFT_1077216</name>
</gene>
<feature type="region of interest" description="Disordered" evidence="6">
    <location>
        <begin position="408"/>
        <end position="442"/>
    </location>
</feature>
<keyword evidence="4" id="KW-0648">Protein biosynthesis</keyword>
<dbReference type="SUPFAM" id="SSF50249">
    <property type="entry name" value="Nucleic acid-binding proteins"/>
    <property type="match status" value="1"/>
</dbReference>
<dbReference type="GO" id="GO:0005524">
    <property type="term" value="F:ATP binding"/>
    <property type="evidence" value="ECO:0007669"/>
    <property type="project" value="UniProtKB-KW"/>
</dbReference>
<evidence type="ECO:0000259" key="7">
    <source>
        <dbReference type="PROSITE" id="PS50862"/>
    </source>
</evidence>
<keyword evidence="2" id="KW-0547">Nucleotide-binding</keyword>
<dbReference type="GO" id="GO:0004816">
    <property type="term" value="F:asparagine-tRNA ligase activity"/>
    <property type="evidence" value="ECO:0007669"/>
    <property type="project" value="TreeGrafter"/>
</dbReference>
<dbReference type="InterPro" id="IPR006195">
    <property type="entry name" value="aa-tRNA-synth_II"/>
</dbReference>
<reference evidence="8" key="2">
    <citation type="journal article" date="2023" name="Proc. Natl. Acad. Sci. U.S.A.">
        <title>A global phylogenomic analysis of the shiitake genus Lentinula.</title>
        <authorList>
            <person name="Sierra-Patev S."/>
            <person name="Min B."/>
            <person name="Naranjo-Ortiz M."/>
            <person name="Looney B."/>
            <person name="Konkel Z."/>
            <person name="Slot J.C."/>
            <person name="Sakamoto Y."/>
            <person name="Steenwyk J.L."/>
            <person name="Rokas A."/>
            <person name="Carro J."/>
            <person name="Camarero S."/>
            <person name="Ferreira P."/>
            <person name="Molpeceres G."/>
            <person name="Ruiz-Duenas F.J."/>
            <person name="Serrano A."/>
            <person name="Henrissat B."/>
            <person name="Drula E."/>
            <person name="Hughes K.W."/>
            <person name="Mata J.L."/>
            <person name="Ishikawa N.K."/>
            <person name="Vargas-Isla R."/>
            <person name="Ushijima S."/>
            <person name="Smith C.A."/>
            <person name="Donoghue J."/>
            <person name="Ahrendt S."/>
            <person name="Andreopoulos W."/>
            <person name="He G."/>
            <person name="LaButti K."/>
            <person name="Lipzen A."/>
            <person name="Ng V."/>
            <person name="Riley R."/>
            <person name="Sandor L."/>
            <person name="Barry K."/>
            <person name="Martinez A.T."/>
            <person name="Xiao Y."/>
            <person name="Gibbons J.G."/>
            <person name="Terashima K."/>
            <person name="Grigoriev I.V."/>
            <person name="Hibbett D."/>
        </authorList>
    </citation>
    <scope>NUCLEOTIDE SEQUENCE</scope>
    <source>
        <strain evidence="8">ET3784</strain>
    </source>
</reference>
<dbReference type="Gene3D" id="2.40.50.140">
    <property type="entry name" value="Nucleic acid-binding proteins"/>
    <property type="match status" value="1"/>
</dbReference>
<accession>A0AA38MTG9</accession>
<dbReference type="InterPro" id="IPR002312">
    <property type="entry name" value="Asp/Asn-tRNA-synth_IIb"/>
</dbReference>
<protein>
    <recommendedName>
        <fullName evidence="7">Aminoacyl-transfer RNA synthetases class-II family profile domain-containing protein</fullName>
    </recommendedName>
</protein>
<evidence type="ECO:0000313" key="9">
    <source>
        <dbReference type="Proteomes" id="UP001176059"/>
    </source>
</evidence>
<evidence type="ECO:0000256" key="1">
    <source>
        <dbReference type="ARBA" id="ARBA00022598"/>
    </source>
</evidence>
<dbReference type="InterPro" id="IPR045864">
    <property type="entry name" value="aa-tRNA-synth_II/BPL/LPL"/>
</dbReference>
<feature type="compositionally biased region" description="Polar residues" evidence="6">
    <location>
        <begin position="114"/>
        <end position="124"/>
    </location>
</feature>
<organism evidence="8 9">
    <name type="scientific">Lentinula guzmanii</name>
    <dbReference type="NCBI Taxonomy" id="2804957"/>
    <lineage>
        <taxon>Eukaryota</taxon>
        <taxon>Fungi</taxon>
        <taxon>Dikarya</taxon>
        <taxon>Basidiomycota</taxon>
        <taxon>Agaricomycotina</taxon>
        <taxon>Agaricomycetes</taxon>
        <taxon>Agaricomycetidae</taxon>
        <taxon>Agaricales</taxon>
        <taxon>Marasmiineae</taxon>
        <taxon>Omphalotaceae</taxon>
        <taxon>Lentinula</taxon>
    </lineage>
</organism>
<feature type="compositionally biased region" description="Low complexity" evidence="6">
    <location>
        <begin position="412"/>
        <end position="442"/>
    </location>
</feature>
<dbReference type="EMBL" id="JANVFO010000028">
    <property type="protein sequence ID" value="KAJ3731744.1"/>
    <property type="molecule type" value="Genomic_DNA"/>
</dbReference>
<keyword evidence="3" id="KW-0067">ATP-binding</keyword>
<feature type="region of interest" description="Disordered" evidence="6">
    <location>
        <begin position="494"/>
        <end position="526"/>
    </location>
</feature>
<dbReference type="GO" id="GO:0006421">
    <property type="term" value="P:asparaginyl-tRNA aminoacylation"/>
    <property type="evidence" value="ECO:0007669"/>
    <property type="project" value="TreeGrafter"/>
</dbReference>
<feature type="compositionally biased region" description="Low complexity" evidence="6">
    <location>
        <begin position="579"/>
        <end position="610"/>
    </location>
</feature>
<dbReference type="PANTHER" id="PTHR22594:SF34">
    <property type="entry name" value="ASPARAGINE--TRNA LIGASE, MITOCHONDRIAL-RELATED"/>
    <property type="match status" value="1"/>
</dbReference>
<keyword evidence="9" id="KW-1185">Reference proteome</keyword>
<evidence type="ECO:0000256" key="6">
    <source>
        <dbReference type="SAM" id="MobiDB-lite"/>
    </source>
</evidence>
<dbReference type="PRINTS" id="PR01042">
    <property type="entry name" value="TRNASYNTHASP"/>
</dbReference>